<dbReference type="InterPro" id="IPR030395">
    <property type="entry name" value="GP_PDE_dom"/>
</dbReference>
<dbReference type="Gene3D" id="3.20.20.190">
    <property type="entry name" value="Phosphatidylinositol (PI) phosphodiesterase"/>
    <property type="match status" value="1"/>
</dbReference>
<dbReference type="GO" id="GO:0008081">
    <property type="term" value="F:phosphoric diester hydrolase activity"/>
    <property type="evidence" value="ECO:0007669"/>
    <property type="project" value="InterPro"/>
</dbReference>
<feature type="domain" description="GP-PDE" evidence="1">
    <location>
        <begin position="3"/>
        <end position="239"/>
    </location>
</feature>
<gene>
    <name evidence="2" type="ORF">D8M06_02685</name>
</gene>
<protein>
    <submittedName>
        <fullName evidence="2">Glycerophosphodiester phosphodiesterase</fullName>
    </submittedName>
</protein>
<dbReference type="PANTHER" id="PTHR46211">
    <property type="entry name" value="GLYCEROPHOSPHORYL DIESTER PHOSPHODIESTERASE"/>
    <property type="match status" value="1"/>
</dbReference>
<dbReference type="PROSITE" id="PS51704">
    <property type="entry name" value="GP_PDE"/>
    <property type="match status" value="1"/>
</dbReference>
<sequence length="243" mass="28080">MATSIFAHRGASKYAPENTLPAFDLAYKMKANGIETDVQLTKDNIPIIIHDEKLNRTTNGIGFVNELTLSEIKKLDAGSWFSKKYSNTRLLTLEELLEWIKHKPLYLNIELKNNKIDYKNLEQMVFDMLENYHLLERTILSTFNPNSVARMKEMNHLTGIAFLTSKRNKNLVDDAKKLGANALHIKYKLLNQAFVQKCHQENMNVRVYTINKVPSMKRCFDYDCDGIFTDVPDIAVKYNGSYY</sequence>
<dbReference type="Pfam" id="PF03009">
    <property type="entry name" value="GDPD"/>
    <property type="match status" value="1"/>
</dbReference>
<evidence type="ECO:0000259" key="1">
    <source>
        <dbReference type="PROSITE" id="PS51704"/>
    </source>
</evidence>
<dbReference type="EMBL" id="RBZP01000001">
    <property type="protein sequence ID" value="RKQ38013.1"/>
    <property type="molecule type" value="Genomic_DNA"/>
</dbReference>
<evidence type="ECO:0000313" key="2">
    <source>
        <dbReference type="EMBL" id="RKQ38013.1"/>
    </source>
</evidence>
<dbReference type="AlphaFoldDB" id="A0A495AE91"/>
<dbReference type="OrthoDB" id="384721at2"/>
<dbReference type="Proteomes" id="UP000269301">
    <property type="component" value="Unassembled WGS sequence"/>
</dbReference>
<dbReference type="InterPro" id="IPR017946">
    <property type="entry name" value="PLC-like_Pdiesterase_TIM-brl"/>
</dbReference>
<dbReference type="RefSeq" id="WP_121203086.1">
    <property type="nucleotide sequence ID" value="NZ_RBZP01000001.1"/>
</dbReference>
<keyword evidence="3" id="KW-1185">Reference proteome</keyword>
<comment type="caution">
    <text evidence="2">The sequence shown here is derived from an EMBL/GenBank/DDBJ whole genome shotgun (WGS) entry which is preliminary data.</text>
</comment>
<dbReference type="GO" id="GO:0006629">
    <property type="term" value="P:lipid metabolic process"/>
    <property type="evidence" value="ECO:0007669"/>
    <property type="project" value="InterPro"/>
</dbReference>
<name>A0A495AE91_9BACI</name>
<accession>A0A495AE91</accession>
<reference evidence="2 3" key="1">
    <citation type="journal article" date="2016" name="Int. J. Syst. Evol. Microbiol.">
        <title>Oceanobacillus halophilus sp. nov., a novel moderately halophilic bacterium from a hypersaline lake.</title>
        <authorList>
            <person name="Amoozegar M.A."/>
            <person name="Bagheri M."/>
            <person name="Makhdoumi A."/>
            <person name="Nikou M.M."/>
            <person name="Fazeli S.A.S."/>
            <person name="Schumann P."/>
            <person name="Sproer C."/>
            <person name="Sanchez-Porro C."/>
            <person name="Ventosa A."/>
        </authorList>
    </citation>
    <scope>NUCLEOTIDE SEQUENCE [LARGE SCALE GENOMIC DNA]</scope>
    <source>
        <strain evidence="2 3">DSM 23996</strain>
    </source>
</reference>
<proteinExistence type="predicted"/>
<dbReference type="SUPFAM" id="SSF51695">
    <property type="entry name" value="PLC-like phosphodiesterases"/>
    <property type="match status" value="1"/>
</dbReference>
<organism evidence="2 3">
    <name type="scientific">Oceanobacillus halophilus</name>
    <dbReference type="NCBI Taxonomy" id="930130"/>
    <lineage>
        <taxon>Bacteria</taxon>
        <taxon>Bacillati</taxon>
        <taxon>Bacillota</taxon>
        <taxon>Bacilli</taxon>
        <taxon>Bacillales</taxon>
        <taxon>Bacillaceae</taxon>
        <taxon>Oceanobacillus</taxon>
    </lineage>
</organism>
<evidence type="ECO:0000313" key="3">
    <source>
        <dbReference type="Proteomes" id="UP000269301"/>
    </source>
</evidence>
<dbReference type="PANTHER" id="PTHR46211:SF1">
    <property type="entry name" value="GLYCEROPHOSPHODIESTER PHOSPHODIESTERASE, CYTOPLASMIC"/>
    <property type="match status" value="1"/>
</dbReference>